<dbReference type="CDD" id="cd00090">
    <property type="entry name" value="HTH_ARSR"/>
    <property type="match status" value="1"/>
</dbReference>
<dbReference type="NCBIfam" id="NF033788">
    <property type="entry name" value="HTH_metalloreg"/>
    <property type="match status" value="1"/>
</dbReference>
<dbReference type="Pfam" id="PF12840">
    <property type="entry name" value="HTH_20"/>
    <property type="match status" value="1"/>
</dbReference>
<dbReference type="GO" id="GO:0003677">
    <property type="term" value="F:DNA binding"/>
    <property type="evidence" value="ECO:0007669"/>
    <property type="project" value="UniProtKB-KW"/>
</dbReference>
<dbReference type="InterPro" id="IPR001845">
    <property type="entry name" value="HTH_ArsR_DNA-bd_dom"/>
</dbReference>
<dbReference type="Gene3D" id="1.10.10.10">
    <property type="entry name" value="Winged helix-like DNA-binding domain superfamily/Winged helix DNA-binding domain"/>
    <property type="match status" value="1"/>
</dbReference>
<keyword evidence="2" id="KW-0238">DNA-binding</keyword>
<dbReference type="EMBL" id="CAFBLQ010000026">
    <property type="protein sequence ID" value="CAB4863592.1"/>
    <property type="molecule type" value="Genomic_DNA"/>
</dbReference>
<evidence type="ECO:0000256" key="1">
    <source>
        <dbReference type="ARBA" id="ARBA00023015"/>
    </source>
</evidence>
<feature type="domain" description="HTH arsR-type" evidence="4">
    <location>
        <begin position="7"/>
        <end position="101"/>
    </location>
</feature>
<dbReference type="PANTHER" id="PTHR43132">
    <property type="entry name" value="ARSENICAL RESISTANCE OPERON REPRESSOR ARSR-RELATED"/>
    <property type="match status" value="1"/>
</dbReference>
<dbReference type="PRINTS" id="PR00778">
    <property type="entry name" value="HTHARSR"/>
</dbReference>
<name>A0A6J7CXS4_9ZZZZ</name>
<evidence type="ECO:0000313" key="5">
    <source>
        <dbReference type="EMBL" id="CAB4863592.1"/>
    </source>
</evidence>
<organism evidence="5">
    <name type="scientific">freshwater metagenome</name>
    <dbReference type="NCBI Taxonomy" id="449393"/>
    <lineage>
        <taxon>unclassified sequences</taxon>
        <taxon>metagenomes</taxon>
        <taxon>ecological metagenomes</taxon>
    </lineage>
</organism>
<keyword evidence="1" id="KW-0805">Transcription regulation</keyword>
<dbReference type="GO" id="GO:0003700">
    <property type="term" value="F:DNA-binding transcription factor activity"/>
    <property type="evidence" value="ECO:0007669"/>
    <property type="project" value="InterPro"/>
</dbReference>
<evidence type="ECO:0000259" key="4">
    <source>
        <dbReference type="PROSITE" id="PS50987"/>
    </source>
</evidence>
<dbReference type="PROSITE" id="PS50987">
    <property type="entry name" value="HTH_ARSR_2"/>
    <property type="match status" value="1"/>
</dbReference>
<evidence type="ECO:0000256" key="3">
    <source>
        <dbReference type="ARBA" id="ARBA00023163"/>
    </source>
</evidence>
<sequence>MDVPHPIPEPLSELIAARFRVLADPMRIRLLDLLRDGEQSVGELTMVLGTSQQNASKHLGVLYQAGLVSRTKDGTFVRYAIADPSVFALCESVCGGIQRQIHDLDQILTGGTA</sequence>
<keyword evidence="3" id="KW-0804">Transcription</keyword>
<dbReference type="PANTHER" id="PTHR43132:SF9">
    <property type="entry name" value="ARSR FAMILY TRANSCRIPTIONAL REGULATORY PROTEIN"/>
    <property type="match status" value="1"/>
</dbReference>
<proteinExistence type="predicted"/>
<dbReference type="InterPro" id="IPR036390">
    <property type="entry name" value="WH_DNA-bd_sf"/>
</dbReference>
<dbReference type="AlphaFoldDB" id="A0A6J7CXS4"/>
<dbReference type="InterPro" id="IPR036388">
    <property type="entry name" value="WH-like_DNA-bd_sf"/>
</dbReference>
<accession>A0A6J7CXS4</accession>
<dbReference type="InterPro" id="IPR051011">
    <property type="entry name" value="Metal_resp_trans_reg"/>
</dbReference>
<protein>
    <submittedName>
        <fullName evidence="5">Unannotated protein</fullName>
    </submittedName>
</protein>
<evidence type="ECO:0000256" key="2">
    <source>
        <dbReference type="ARBA" id="ARBA00023125"/>
    </source>
</evidence>
<dbReference type="SUPFAM" id="SSF46785">
    <property type="entry name" value="Winged helix' DNA-binding domain"/>
    <property type="match status" value="1"/>
</dbReference>
<reference evidence="5" key="1">
    <citation type="submission" date="2020-05" db="EMBL/GenBank/DDBJ databases">
        <authorList>
            <person name="Chiriac C."/>
            <person name="Salcher M."/>
            <person name="Ghai R."/>
            <person name="Kavagutti S V."/>
        </authorList>
    </citation>
    <scope>NUCLEOTIDE SEQUENCE</scope>
</reference>
<dbReference type="SMART" id="SM00418">
    <property type="entry name" value="HTH_ARSR"/>
    <property type="match status" value="1"/>
</dbReference>
<gene>
    <name evidence="5" type="ORF">UFOPK3423_00368</name>
</gene>
<dbReference type="InterPro" id="IPR011991">
    <property type="entry name" value="ArsR-like_HTH"/>
</dbReference>